<sequence>MRTVTVLTTALAGVVFGLALAAPPGPMNAIIAEESVIRGRIAGFRAGLGAMSADALFFVLTLAGAVAVIDRYPAARPALYFAGGLLMLYFAVGAVEEARSATTFTGGREDGSSGFRKTFVLSLTNPYQIGFWLTVGVGLLQPGTLDILSHVPAAGSALEGVLVVETGSPALLTGFFAGIALWIVVYPVTLDAVGRRVDAFAPVIAALSAVVLVGFGLVFLAIGTLRVV</sequence>
<dbReference type="EMBL" id="AOIS01000063">
    <property type="protein sequence ID" value="ELZ14494.1"/>
    <property type="molecule type" value="Genomic_DNA"/>
</dbReference>
<feature type="transmembrane region" description="Helical" evidence="6">
    <location>
        <begin position="78"/>
        <end position="95"/>
    </location>
</feature>
<keyword evidence="3 6" id="KW-0812">Transmembrane</keyword>
<evidence type="ECO:0000256" key="6">
    <source>
        <dbReference type="SAM" id="Phobius"/>
    </source>
</evidence>
<evidence type="ECO:0000256" key="1">
    <source>
        <dbReference type="ARBA" id="ARBA00004651"/>
    </source>
</evidence>
<dbReference type="STRING" id="1227488.C477_20184"/>
<dbReference type="InterPro" id="IPR001123">
    <property type="entry name" value="LeuE-type"/>
</dbReference>
<reference evidence="7 8" key="1">
    <citation type="journal article" date="2014" name="PLoS Genet.">
        <title>Phylogenetically driven sequencing of extremely halophilic archaea reveals strategies for static and dynamic osmo-response.</title>
        <authorList>
            <person name="Becker E.A."/>
            <person name="Seitzer P.M."/>
            <person name="Tritt A."/>
            <person name="Larsen D."/>
            <person name="Krusor M."/>
            <person name="Yao A.I."/>
            <person name="Wu D."/>
            <person name="Madern D."/>
            <person name="Eisen J.A."/>
            <person name="Darling A.E."/>
            <person name="Facciotti M.T."/>
        </authorList>
    </citation>
    <scope>NUCLEOTIDE SEQUENCE [LARGE SCALE GENOMIC DNA]</scope>
    <source>
        <strain evidence="7 8">JCM 13891</strain>
    </source>
</reference>
<keyword evidence="2" id="KW-1003">Cell membrane</keyword>
<organism evidence="7 8">
    <name type="scientific">Haloterrigena salina JCM 13891</name>
    <dbReference type="NCBI Taxonomy" id="1227488"/>
    <lineage>
        <taxon>Archaea</taxon>
        <taxon>Methanobacteriati</taxon>
        <taxon>Methanobacteriota</taxon>
        <taxon>Stenosarchaea group</taxon>
        <taxon>Halobacteria</taxon>
        <taxon>Halobacteriales</taxon>
        <taxon>Natrialbaceae</taxon>
        <taxon>Haloterrigena</taxon>
    </lineage>
</organism>
<dbReference type="PANTHER" id="PTHR38825:SF2">
    <property type="entry name" value="LYSINE TRANSPORTER LYSE"/>
    <property type="match status" value="1"/>
</dbReference>
<accession>M0BXX6</accession>
<evidence type="ECO:0000256" key="5">
    <source>
        <dbReference type="ARBA" id="ARBA00023136"/>
    </source>
</evidence>
<dbReference type="eggNOG" id="arCOG01947">
    <property type="taxonomic scope" value="Archaea"/>
</dbReference>
<dbReference type="GO" id="GO:0006865">
    <property type="term" value="P:amino acid transport"/>
    <property type="evidence" value="ECO:0007669"/>
    <property type="project" value="InterPro"/>
</dbReference>
<comment type="caution">
    <text evidence="7">The sequence shown here is derived from an EMBL/GenBank/DDBJ whole genome shotgun (WGS) entry which is preliminary data.</text>
</comment>
<feature type="transmembrane region" description="Helical" evidence="6">
    <location>
        <begin position="200"/>
        <end position="222"/>
    </location>
</feature>
<evidence type="ECO:0000256" key="3">
    <source>
        <dbReference type="ARBA" id="ARBA00022692"/>
    </source>
</evidence>
<dbReference type="PATRIC" id="fig|1227488.3.peg.4045"/>
<dbReference type="AlphaFoldDB" id="M0BXX6"/>
<dbReference type="Pfam" id="PF01810">
    <property type="entry name" value="LysE"/>
    <property type="match status" value="1"/>
</dbReference>
<evidence type="ECO:0000313" key="8">
    <source>
        <dbReference type="Proteomes" id="UP000011657"/>
    </source>
</evidence>
<evidence type="ECO:0000313" key="7">
    <source>
        <dbReference type="EMBL" id="ELZ14494.1"/>
    </source>
</evidence>
<feature type="transmembrane region" description="Helical" evidence="6">
    <location>
        <begin position="170"/>
        <end position="188"/>
    </location>
</feature>
<keyword evidence="5 6" id="KW-0472">Membrane</keyword>
<name>M0BXX6_9EURY</name>
<keyword evidence="8" id="KW-1185">Reference proteome</keyword>
<evidence type="ECO:0000256" key="4">
    <source>
        <dbReference type="ARBA" id="ARBA00022989"/>
    </source>
</evidence>
<dbReference type="OrthoDB" id="121309at2157"/>
<dbReference type="PANTHER" id="PTHR38825">
    <property type="entry name" value="LYSINE EXPORTER PROTEIN (LYSE/YGGA)"/>
    <property type="match status" value="1"/>
</dbReference>
<proteinExistence type="predicted"/>
<feature type="transmembrane region" description="Helical" evidence="6">
    <location>
        <begin position="45"/>
        <end position="69"/>
    </location>
</feature>
<dbReference type="GO" id="GO:0005886">
    <property type="term" value="C:plasma membrane"/>
    <property type="evidence" value="ECO:0007669"/>
    <property type="project" value="UniProtKB-SubCell"/>
</dbReference>
<dbReference type="Proteomes" id="UP000011657">
    <property type="component" value="Unassembled WGS sequence"/>
</dbReference>
<dbReference type="RefSeq" id="WP_008896293.1">
    <property type="nucleotide sequence ID" value="NZ_AOIS01000063.1"/>
</dbReference>
<protein>
    <submittedName>
        <fullName evidence="7">Lysine exporter protein LysE/YggA</fullName>
    </submittedName>
</protein>
<comment type="subcellular location">
    <subcellularLocation>
        <location evidence="1">Cell membrane</location>
        <topology evidence="1">Multi-pass membrane protein</topology>
    </subcellularLocation>
</comment>
<gene>
    <name evidence="7" type="ORF">C477_20184</name>
</gene>
<evidence type="ECO:0000256" key="2">
    <source>
        <dbReference type="ARBA" id="ARBA00022475"/>
    </source>
</evidence>
<keyword evidence="4 6" id="KW-1133">Transmembrane helix</keyword>